<evidence type="ECO:0000256" key="5">
    <source>
        <dbReference type="SAM" id="SignalP"/>
    </source>
</evidence>
<evidence type="ECO:0000256" key="2">
    <source>
        <dbReference type="ARBA" id="ARBA00022723"/>
    </source>
</evidence>
<comment type="similarity">
    <text evidence="1">Belongs to the metallo-beta-lactamase superfamily.</text>
</comment>
<gene>
    <name evidence="7" type="ORF">N5I32_16535</name>
</gene>
<dbReference type="CDD" id="cd07720">
    <property type="entry name" value="OPHC2-like_MBL-fold"/>
    <property type="match status" value="1"/>
</dbReference>
<dbReference type="Pfam" id="PF00753">
    <property type="entry name" value="Lactamase_B"/>
    <property type="match status" value="1"/>
</dbReference>
<comment type="caution">
    <text evidence="7">The sequence shown here is derived from an EMBL/GenBank/DDBJ whole genome shotgun (WGS) entry which is preliminary data.</text>
</comment>
<keyword evidence="2" id="KW-0479">Metal-binding</keyword>
<dbReference type="Proteomes" id="UP001205601">
    <property type="component" value="Unassembled WGS sequence"/>
</dbReference>
<accession>A0ABT2NQA8</accession>
<protein>
    <submittedName>
        <fullName evidence="7">MBL fold metallo-hydrolase</fullName>
    </submittedName>
</protein>
<keyword evidence="3" id="KW-0378">Hydrolase</keyword>
<dbReference type="RefSeq" id="WP_261497012.1">
    <property type="nucleotide sequence ID" value="NZ_JAOCQF010000003.1"/>
</dbReference>
<feature type="signal peptide" evidence="5">
    <location>
        <begin position="1"/>
        <end position="28"/>
    </location>
</feature>
<keyword evidence="5" id="KW-0732">Signal</keyword>
<feature type="chain" id="PRO_5045759986" evidence="5">
    <location>
        <begin position="29"/>
        <end position="320"/>
    </location>
</feature>
<evidence type="ECO:0000256" key="4">
    <source>
        <dbReference type="ARBA" id="ARBA00022833"/>
    </source>
</evidence>
<dbReference type="InterPro" id="IPR001279">
    <property type="entry name" value="Metallo-B-lactamas"/>
</dbReference>
<dbReference type="SMART" id="SM00849">
    <property type="entry name" value="Lactamase_B"/>
    <property type="match status" value="1"/>
</dbReference>
<dbReference type="EMBL" id="JAOCQF010000003">
    <property type="protein sequence ID" value="MCT8331128.1"/>
    <property type="molecule type" value="Genomic_DNA"/>
</dbReference>
<name>A0ABT2NQA8_9RHOB</name>
<dbReference type="PANTHER" id="PTHR42978:SF6">
    <property type="entry name" value="QUORUM-QUENCHING LACTONASE YTNP-RELATED"/>
    <property type="match status" value="1"/>
</dbReference>
<evidence type="ECO:0000256" key="1">
    <source>
        <dbReference type="ARBA" id="ARBA00007749"/>
    </source>
</evidence>
<dbReference type="PANTHER" id="PTHR42978">
    <property type="entry name" value="QUORUM-QUENCHING LACTONASE YTNP-RELATED-RELATED"/>
    <property type="match status" value="1"/>
</dbReference>
<dbReference type="InterPro" id="IPR051013">
    <property type="entry name" value="MBL_superfamily_lactonases"/>
</dbReference>
<sequence length="320" mass="33927">MLRLTRRGFAASLAALPLAAAAPTALQARSTGPLPRLPVVARYQIGRFEVTVISDGYIDFPFDFFTGATPDQARAAAGAVHAAGVDGVRGSFSTYLINDGERYILVDSGPAGTVSATSGYLPETLAFLGVAPTDIDAVILTHAHIDHIGGMIAGGRNNYPEAEVFIDRRDLAAFTDPSIEARAPEITKSSFAATQELARLYPRLQPIDGDREISRGVSVFDLSGHTPGQIGVRIEDEGQSLNLVSDMLFHPAAHPAIPGFGIIFEMDKDAADAARARFFPKAADEGLLLAATHMPFPGVGRIVSDAGALKWLPADWSYVG</sequence>
<feature type="domain" description="Metallo-beta-lactamase" evidence="6">
    <location>
        <begin position="90"/>
        <end position="293"/>
    </location>
</feature>
<reference evidence="8" key="1">
    <citation type="submission" date="2023-07" db="EMBL/GenBank/DDBJ databases">
        <title>Defluviimonas sediminis sp. nov., isolated from mangrove sediment.</title>
        <authorList>
            <person name="Liu L."/>
            <person name="Li J."/>
            <person name="Huang Y."/>
            <person name="Pan J."/>
            <person name="Li M."/>
        </authorList>
    </citation>
    <scope>NUCLEOTIDE SEQUENCE [LARGE SCALE GENOMIC DNA]</scope>
    <source>
        <strain evidence="8">FT324</strain>
    </source>
</reference>
<keyword evidence="4" id="KW-0862">Zinc</keyword>
<dbReference type="InterPro" id="IPR036866">
    <property type="entry name" value="RibonucZ/Hydroxyglut_hydro"/>
</dbReference>
<evidence type="ECO:0000256" key="3">
    <source>
        <dbReference type="ARBA" id="ARBA00022801"/>
    </source>
</evidence>
<dbReference type="SUPFAM" id="SSF56281">
    <property type="entry name" value="Metallo-hydrolase/oxidoreductase"/>
    <property type="match status" value="1"/>
</dbReference>
<evidence type="ECO:0000259" key="6">
    <source>
        <dbReference type="SMART" id="SM00849"/>
    </source>
</evidence>
<dbReference type="Gene3D" id="3.60.15.10">
    <property type="entry name" value="Ribonuclease Z/Hydroxyacylglutathione hydrolase-like"/>
    <property type="match status" value="1"/>
</dbReference>
<evidence type="ECO:0000313" key="7">
    <source>
        <dbReference type="EMBL" id="MCT8331128.1"/>
    </source>
</evidence>
<organism evidence="7 8">
    <name type="scientific">Albidovulum sediminis</name>
    <dbReference type="NCBI Taxonomy" id="3066345"/>
    <lineage>
        <taxon>Bacteria</taxon>
        <taxon>Pseudomonadati</taxon>
        <taxon>Pseudomonadota</taxon>
        <taxon>Alphaproteobacteria</taxon>
        <taxon>Rhodobacterales</taxon>
        <taxon>Paracoccaceae</taxon>
        <taxon>Albidovulum</taxon>
    </lineage>
</organism>
<proteinExistence type="inferred from homology"/>
<evidence type="ECO:0000313" key="8">
    <source>
        <dbReference type="Proteomes" id="UP001205601"/>
    </source>
</evidence>
<keyword evidence="8" id="KW-1185">Reference proteome</keyword>